<keyword evidence="8 9" id="KW-0472">Membrane</keyword>
<keyword evidence="6 9" id="KW-0812">Transmembrane</keyword>
<keyword evidence="7 9" id="KW-1133">Transmembrane helix</keyword>
<feature type="domain" description="ABC transmembrane type-2" evidence="10">
    <location>
        <begin position="51"/>
        <end position="272"/>
    </location>
</feature>
<dbReference type="PROSITE" id="PS51012">
    <property type="entry name" value="ABC_TM2"/>
    <property type="match status" value="1"/>
</dbReference>
<reference evidence="11 12" key="2">
    <citation type="submission" date="2018-06" db="EMBL/GenBank/DDBJ databases">
        <title>Metagenomic assembly of (sub)arctic Cyanobacteria and their associated microbiome from non-axenic cultures.</title>
        <authorList>
            <person name="Baurain D."/>
        </authorList>
    </citation>
    <scope>NUCLEOTIDE SEQUENCE [LARGE SCALE GENOMIC DNA]</scope>
    <source>
        <strain evidence="11">ULC066bin1</strain>
    </source>
</reference>
<comment type="similarity">
    <text evidence="2 9">Belongs to the ABC-2 integral membrane protein family.</text>
</comment>
<evidence type="ECO:0000256" key="2">
    <source>
        <dbReference type="ARBA" id="ARBA00007783"/>
    </source>
</evidence>
<gene>
    <name evidence="11" type="ORF">DCF19_10890</name>
</gene>
<dbReference type="GO" id="GO:0015920">
    <property type="term" value="P:lipopolysaccharide transport"/>
    <property type="evidence" value="ECO:0007669"/>
    <property type="project" value="TreeGrafter"/>
</dbReference>
<dbReference type="Pfam" id="PF01061">
    <property type="entry name" value="ABC2_membrane"/>
    <property type="match status" value="1"/>
</dbReference>
<dbReference type="Proteomes" id="UP000249467">
    <property type="component" value="Unassembled WGS sequence"/>
</dbReference>
<feature type="transmembrane region" description="Helical" evidence="9">
    <location>
        <begin position="158"/>
        <end position="181"/>
    </location>
</feature>
<dbReference type="InterPro" id="IPR013525">
    <property type="entry name" value="ABC2_TM"/>
</dbReference>
<organism evidence="11 12">
    <name type="scientific">Pseudanabaena frigida</name>
    <dbReference type="NCBI Taxonomy" id="945775"/>
    <lineage>
        <taxon>Bacteria</taxon>
        <taxon>Bacillati</taxon>
        <taxon>Cyanobacteriota</taxon>
        <taxon>Cyanophyceae</taxon>
        <taxon>Pseudanabaenales</taxon>
        <taxon>Pseudanabaenaceae</taxon>
        <taxon>Pseudanabaena</taxon>
    </lineage>
</organism>
<name>A0A2W4WFX3_9CYAN</name>
<evidence type="ECO:0000313" key="12">
    <source>
        <dbReference type="Proteomes" id="UP000249467"/>
    </source>
</evidence>
<evidence type="ECO:0000256" key="6">
    <source>
        <dbReference type="ARBA" id="ARBA00022692"/>
    </source>
</evidence>
<dbReference type="PANTHER" id="PTHR30413:SF8">
    <property type="entry name" value="TRANSPORT PERMEASE PROTEIN"/>
    <property type="match status" value="1"/>
</dbReference>
<feature type="transmembrane region" description="Helical" evidence="9">
    <location>
        <begin position="124"/>
        <end position="152"/>
    </location>
</feature>
<keyword evidence="5" id="KW-0997">Cell inner membrane</keyword>
<accession>A0A2W4WFX3</accession>
<dbReference type="InterPro" id="IPR047817">
    <property type="entry name" value="ABC2_TM_bact-type"/>
</dbReference>
<dbReference type="PANTHER" id="PTHR30413">
    <property type="entry name" value="INNER MEMBRANE TRANSPORT PERMEASE"/>
    <property type="match status" value="1"/>
</dbReference>
<comment type="caution">
    <text evidence="11">The sequence shown here is derived from an EMBL/GenBank/DDBJ whole genome shotgun (WGS) entry which is preliminary data.</text>
</comment>
<evidence type="ECO:0000259" key="10">
    <source>
        <dbReference type="PROSITE" id="PS51012"/>
    </source>
</evidence>
<feature type="transmembrane region" description="Helical" evidence="9">
    <location>
        <begin position="193"/>
        <end position="215"/>
    </location>
</feature>
<proteinExistence type="inferred from homology"/>
<sequence>MGTPKSSSQKELIIEAGRTESQYWKDLWRYRELFYFLAWRDILVRYKQTAIGITWALIRPFLTMIVFTVVFGQLAKLPSQGVPYPILVFAGMLPWQFFSNALSECSNSLIGNANLISKVYFPRLIVPTSAVIVSFVDFLISGMILLGLMIWYNFVPDWRILTLPIFILISCAASMGVGLWLAALTVQYRDFRFVVPFIIQFGLYVSPVGFSSNIVPEEWRLIYSLNPMVGVIDGFRWAILGGKATLHLSGFFLSLALVFLLLWSGIWYFRKMERTFADVI</sequence>
<feature type="transmembrane region" description="Helical" evidence="9">
    <location>
        <begin position="251"/>
        <end position="269"/>
    </location>
</feature>
<evidence type="ECO:0000256" key="1">
    <source>
        <dbReference type="ARBA" id="ARBA00004429"/>
    </source>
</evidence>
<feature type="transmembrane region" description="Helical" evidence="9">
    <location>
        <begin position="50"/>
        <end position="72"/>
    </location>
</feature>
<evidence type="ECO:0000256" key="8">
    <source>
        <dbReference type="ARBA" id="ARBA00023136"/>
    </source>
</evidence>
<reference evidence="11 12" key="1">
    <citation type="submission" date="2018-04" db="EMBL/GenBank/DDBJ databases">
        <authorList>
            <person name="Go L.Y."/>
            <person name="Mitchell J.A."/>
        </authorList>
    </citation>
    <scope>NUCLEOTIDE SEQUENCE [LARGE SCALE GENOMIC DNA]</scope>
    <source>
        <strain evidence="11">ULC066bin1</strain>
    </source>
</reference>
<evidence type="ECO:0000256" key="9">
    <source>
        <dbReference type="RuleBase" id="RU361157"/>
    </source>
</evidence>
<dbReference type="EMBL" id="QBML01000013">
    <property type="protein sequence ID" value="PZO40809.1"/>
    <property type="molecule type" value="Genomic_DNA"/>
</dbReference>
<evidence type="ECO:0000313" key="11">
    <source>
        <dbReference type="EMBL" id="PZO40809.1"/>
    </source>
</evidence>
<keyword evidence="3 9" id="KW-0813">Transport</keyword>
<feature type="transmembrane region" description="Helical" evidence="9">
    <location>
        <begin position="84"/>
        <end position="103"/>
    </location>
</feature>
<evidence type="ECO:0000256" key="3">
    <source>
        <dbReference type="ARBA" id="ARBA00022448"/>
    </source>
</evidence>
<dbReference type="GO" id="GO:0140359">
    <property type="term" value="F:ABC-type transporter activity"/>
    <property type="evidence" value="ECO:0007669"/>
    <property type="project" value="InterPro"/>
</dbReference>
<comment type="subcellular location">
    <subcellularLocation>
        <location evidence="1">Cell inner membrane</location>
        <topology evidence="1">Multi-pass membrane protein</topology>
    </subcellularLocation>
    <subcellularLocation>
        <location evidence="9">Cell membrane</location>
        <topology evidence="9">Multi-pass membrane protein</topology>
    </subcellularLocation>
</comment>
<evidence type="ECO:0000256" key="5">
    <source>
        <dbReference type="ARBA" id="ARBA00022519"/>
    </source>
</evidence>
<protein>
    <recommendedName>
        <fullName evidence="9">Transport permease protein</fullName>
    </recommendedName>
</protein>
<dbReference type="GO" id="GO:0005886">
    <property type="term" value="C:plasma membrane"/>
    <property type="evidence" value="ECO:0007669"/>
    <property type="project" value="UniProtKB-SubCell"/>
</dbReference>
<evidence type="ECO:0000256" key="4">
    <source>
        <dbReference type="ARBA" id="ARBA00022475"/>
    </source>
</evidence>
<dbReference type="AlphaFoldDB" id="A0A2W4WFX3"/>
<evidence type="ECO:0000256" key="7">
    <source>
        <dbReference type="ARBA" id="ARBA00022989"/>
    </source>
</evidence>
<keyword evidence="4 9" id="KW-1003">Cell membrane</keyword>